<dbReference type="GO" id="GO:0004252">
    <property type="term" value="F:serine-type endopeptidase activity"/>
    <property type="evidence" value="ECO:0007669"/>
    <property type="project" value="InterPro"/>
</dbReference>
<keyword evidence="8" id="KW-0645">Protease</keyword>
<evidence type="ECO:0000256" key="2">
    <source>
        <dbReference type="ARBA" id="ARBA00022692"/>
    </source>
</evidence>
<evidence type="ECO:0000313" key="8">
    <source>
        <dbReference type="EMBL" id="QQA01621.1"/>
    </source>
</evidence>
<protein>
    <submittedName>
        <fullName evidence="8">Rhomboid family intramembrane serine protease</fullName>
    </submittedName>
</protein>
<dbReference type="InterPro" id="IPR022764">
    <property type="entry name" value="Peptidase_S54_rhomboid_dom"/>
</dbReference>
<keyword evidence="8" id="KW-0378">Hydrolase</keyword>
<reference evidence="8 9" key="1">
    <citation type="submission" date="2020-11" db="EMBL/GenBank/DDBJ databases">
        <title>Treponema Peruensis nv. sp., first commensal Treponema isolated from human feces.</title>
        <authorList>
            <person name="Belkhou C."/>
            <person name="Raes J."/>
        </authorList>
    </citation>
    <scope>NUCLEOTIDE SEQUENCE [LARGE SCALE GENOMIC DNA]</scope>
    <source>
        <strain evidence="8 9">RCC2812</strain>
    </source>
</reference>
<keyword evidence="4 6" id="KW-0472">Membrane</keyword>
<organism evidence="8 9">
    <name type="scientific">Treponema peruense</name>
    <dbReference type="NCBI Taxonomy" id="2787628"/>
    <lineage>
        <taxon>Bacteria</taxon>
        <taxon>Pseudomonadati</taxon>
        <taxon>Spirochaetota</taxon>
        <taxon>Spirochaetia</taxon>
        <taxon>Spirochaetales</taxon>
        <taxon>Treponemataceae</taxon>
        <taxon>Treponema</taxon>
    </lineage>
</organism>
<feature type="transmembrane region" description="Helical" evidence="6">
    <location>
        <begin position="190"/>
        <end position="208"/>
    </location>
</feature>
<accession>A0A7T3REE7</accession>
<evidence type="ECO:0000256" key="3">
    <source>
        <dbReference type="ARBA" id="ARBA00022989"/>
    </source>
</evidence>
<proteinExistence type="predicted"/>
<dbReference type="Gene3D" id="1.20.1540.10">
    <property type="entry name" value="Rhomboid-like"/>
    <property type="match status" value="1"/>
</dbReference>
<evidence type="ECO:0000256" key="1">
    <source>
        <dbReference type="ARBA" id="ARBA00004141"/>
    </source>
</evidence>
<feature type="compositionally biased region" description="Basic and acidic residues" evidence="5">
    <location>
        <begin position="216"/>
        <end position="225"/>
    </location>
</feature>
<dbReference type="Pfam" id="PF01694">
    <property type="entry name" value="Rhomboid"/>
    <property type="match status" value="1"/>
</dbReference>
<dbReference type="InterPro" id="IPR035952">
    <property type="entry name" value="Rhomboid-like_sf"/>
</dbReference>
<name>A0A7T3REE7_9SPIR</name>
<gene>
    <name evidence="8" type="ORF">IWA51_03145</name>
</gene>
<feature type="transmembrane region" description="Helical" evidence="6">
    <location>
        <begin position="102"/>
        <end position="121"/>
    </location>
</feature>
<evidence type="ECO:0000256" key="4">
    <source>
        <dbReference type="ARBA" id="ARBA00023136"/>
    </source>
</evidence>
<feature type="region of interest" description="Disordered" evidence="5">
    <location>
        <begin position="215"/>
        <end position="254"/>
    </location>
</feature>
<comment type="subcellular location">
    <subcellularLocation>
        <location evidence="1">Membrane</location>
        <topology evidence="1">Multi-pass membrane protein</topology>
    </subcellularLocation>
</comment>
<sequence length="254" mass="27191">MAKKTFRLRYDSPVTLTFALVSAAAFSVDFFFLNGSLVKNILTCPGTKALGDIAAFNFSNPADYAKTILHVFGTGGWENLLTTLTFVLLLGPTLEERYGSPMLALMMGITAFVTGVLTACAVPVPSAGAGSIVFMMILLESLLALAKKDIPLSWLMIFLLYISYRMYTAAKIAAPVSKGFMPFLTANVPTFVDLAGGVCGSLFAFLVAPKKRNAPRKAEKTEVRETGTPASENRAGDKKNYSSGDETVVGSINL</sequence>
<dbReference type="GO" id="GO:0016020">
    <property type="term" value="C:membrane"/>
    <property type="evidence" value="ECO:0007669"/>
    <property type="project" value="UniProtKB-SubCell"/>
</dbReference>
<dbReference type="SUPFAM" id="SSF144091">
    <property type="entry name" value="Rhomboid-like"/>
    <property type="match status" value="1"/>
</dbReference>
<feature type="transmembrane region" description="Helical" evidence="6">
    <location>
        <begin position="68"/>
        <end position="90"/>
    </location>
</feature>
<evidence type="ECO:0000256" key="6">
    <source>
        <dbReference type="SAM" id="Phobius"/>
    </source>
</evidence>
<feature type="transmembrane region" description="Helical" evidence="6">
    <location>
        <begin position="12"/>
        <end position="33"/>
    </location>
</feature>
<dbReference type="KEGG" id="tper:IWA51_03145"/>
<evidence type="ECO:0000313" key="9">
    <source>
        <dbReference type="Proteomes" id="UP000595224"/>
    </source>
</evidence>
<dbReference type="GO" id="GO:0006508">
    <property type="term" value="P:proteolysis"/>
    <property type="evidence" value="ECO:0007669"/>
    <property type="project" value="UniProtKB-KW"/>
</dbReference>
<dbReference type="RefSeq" id="WP_198443163.1">
    <property type="nucleotide sequence ID" value="NZ_CBCSHE010000011.1"/>
</dbReference>
<feature type="transmembrane region" description="Helical" evidence="6">
    <location>
        <begin position="127"/>
        <end position="145"/>
    </location>
</feature>
<keyword evidence="2 6" id="KW-0812">Transmembrane</keyword>
<dbReference type="Proteomes" id="UP000595224">
    <property type="component" value="Chromosome"/>
</dbReference>
<dbReference type="EMBL" id="CP064936">
    <property type="protein sequence ID" value="QQA01621.1"/>
    <property type="molecule type" value="Genomic_DNA"/>
</dbReference>
<evidence type="ECO:0000259" key="7">
    <source>
        <dbReference type="Pfam" id="PF01694"/>
    </source>
</evidence>
<feature type="compositionally biased region" description="Polar residues" evidence="5">
    <location>
        <begin position="241"/>
        <end position="254"/>
    </location>
</feature>
<dbReference type="AlphaFoldDB" id="A0A7T3REE7"/>
<feature type="transmembrane region" description="Helical" evidence="6">
    <location>
        <begin position="152"/>
        <end position="170"/>
    </location>
</feature>
<feature type="domain" description="Peptidase S54 rhomboid" evidence="7">
    <location>
        <begin position="66"/>
        <end position="208"/>
    </location>
</feature>
<keyword evidence="3 6" id="KW-1133">Transmembrane helix</keyword>
<keyword evidence="9" id="KW-1185">Reference proteome</keyword>
<evidence type="ECO:0000256" key="5">
    <source>
        <dbReference type="SAM" id="MobiDB-lite"/>
    </source>
</evidence>